<dbReference type="GO" id="GO:0003676">
    <property type="term" value="F:nucleic acid binding"/>
    <property type="evidence" value="ECO:0007669"/>
    <property type="project" value="InterPro"/>
</dbReference>
<proteinExistence type="predicted"/>
<dbReference type="EMBL" id="BMAV01024543">
    <property type="protein sequence ID" value="GFS33884.1"/>
    <property type="molecule type" value="Genomic_DNA"/>
</dbReference>
<dbReference type="InterPro" id="IPR012337">
    <property type="entry name" value="RNaseH-like_sf"/>
</dbReference>
<reference evidence="1" key="1">
    <citation type="submission" date="2020-08" db="EMBL/GenBank/DDBJ databases">
        <title>Multicomponent nature underlies the extraordinary mechanical properties of spider dragline silk.</title>
        <authorList>
            <person name="Kono N."/>
            <person name="Nakamura H."/>
            <person name="Mori M."/>
            <person name="Yoshida Y."/>
            <person name="Ohtoshi R."/>
            <person name="Malay A.D."/>
            <person name="Moran D.A.P."/>
            <person name="Tomita M."/>
            <person name="Numata K."/>
            <person name="Arakawa K."/>
        </authorList>
    </citation>
    <scope>NUCLEOTIDE SEQUENCE</scope>
</reference>
<keyword evidence="2" id="KW-1185">Reference proteome</keyword>
<comment type="caution">
    <text evidence="1">The sequence shown here is derived from an EMBL/GenBank/DDBJ whole genome shotgun (WGS) entry which is preliminary data.</text>
</comment>
<dbReference type="InterPro" id="IPR036397">
    <property type="entry name" value="RNaseH_sf"/>
</dbReference>
<dbReference type="Proteomes" id="UP000886998">
    <property type="component" value="Unassembled WGS sequence"/>
</dbReference>
<dbReference type="SUPFAM" id="SSF53098">
    <property type="entry name" value="Ribonuclease H-like"/>
    <property type="match status" value="1"/>
</dbReference>
<accession>A0A8X6I7A7</accession>
<organism evidence="1 2">
    <name type="scientific">Trichonephila inaurata madagascariensis</name>
    <dbReference type="NCBI Taxonomy" id="2747483"/>
    <lineage>
        <taxon>Eukaryota</taxon>
        <taxon>Metazoa</taxon>
        <taxon>Ecdysozoa</taxon>
        <taxon>Arthropoda</taxon>
        <taxon>Chelicerata</taxon>
        <taxon>Arachnida</taxon>
        <taxon>Araneae</taxon>
        <taxon>Araneomorphae</taxon>
        <taxon>Entelegynae</taxon>
        <taxon>Araneoidea</taxon>
        <taxon>Nephilidae</taxon>
        <taxon>Trichonephila</taxon>
        <taxon>Trichonephila inaurata</taxon>
    </lineage>
</organism>
<gene>
    <name evidence="1" type="primary">HNAJ_LOCUS12070</name>
    <name evidence="1" type="ORF">TNIN_28881</name>
</gene>
<protein>
    <submittedName>
        <fullName evidence="1">RNase H domain-containing protein</fullName>
    </submittedName>
</protein>
<dbReference type="Gene3D" id="3.30.420.10">
    <property type="entry name" value="Ribonuclease H-like superfamily/Ribonuclease H"/>
    <property type="match status" value="1"/>
</dbReference>
<sequence length="128" mass="14437">MQVPQFSPNFFSFYASVGRGTVFDGEIVIRPALKQLHCHFEKFTRAVILSDSRAALLAIVSDKNPITQDVLNCRHDFKNRTSLVKTIVLQWVPVHCGVPDNEKSDFLAENGVLYCLKKCFSKNASFTI</sequence>
<evidence type="ECO:0000313" key="2">
    <source>
        <dbReference type="Proteomes" id="UP000886998"/>
    </source>
</evidence>
<name>A0A8X6I7A7_9ARAC</name>
<dbReference type="AlphaFoldDB" id="A0A8X6I7A7"/>
<dbReference type="OrthoDB" id="6424749at2759"/>
<evidence type="ECO:0000313" key="1">
    <source>
        <dbReference type="EMBL" id="GFS33884.1"/>
    </source>
</evidence>